<sequence length="116" mass="13861">MEIKATTPCYKFRDVKPEEQIAKLKEELAEVEEAYQRLKQNPNEYQKLVDLHMEIIDLKACCNTFVFQLRYRYRGVSMSHEFDAPQEAIRRVIAKNMTRGYYLFPEDFENLNTNKS</sequence>
<dbReference type="EMBL" id="BK016102">
    <property type="protein sequence ID" value="DAF95030.1"/>
    <property type="molecule type" value="Genomic_DNA"/>
</dbReference>
<accession>A0A8S5UKY0</accession>
<organism evidence="1">
    <name type="scientific">Myoviridae sp. ctQf419</name>
    <dbReference type="NCBI Taxonomy" id="2825102"/>
    <lineage>
        <taxon>Viruses</taxon>
        <taxon>Duplodnaviria</taxon>
        <taxon>Heunggongvirae</taxon>
        <taxon>Uroviricota</taxon>
        <taxon>Caudoviricetes</taxon>
    </lineage>
</organism>
<evidence type="ECO:0000313" key="1">
    <source>
        <dbReference type="EMBL" id="DAF95030.1"/>
    </source>
</evidence>
<name>A0A8S5UKY0_9CAUD</name>
<reference evidence="1" key="1">
    <citation type="journal article" date="2021" name="Proc. Natl. Acad. Sci. U.S.A.">
        <title>A Catalog of Tens of Thousands of Viruses from Human Metagenomes Reveals Hidden Associations with Chronic Diseases.</title>
        <authorList>
            <person name="Tisza M.J."/>
            <person name="Buck C.B."/>
        </authorList>
    </citation>
    <scope>NUCLEOTIDE SEQUENCE</scope>
    <source>
        <strain evidence="1">CtQf419</strain>
    </source>
</reference>
<proteinExistence type="predicted"/>
<protein>
    <submittedName>
        <fullName evidence="1">Triphosphate Pyrophosphohydrolase</fullName>
    </submittedName>
</protein>